<feature type="non-terminal residue" evidence="10">
    <location>
        <position position="1"/>
    </location>
</feature>
<dbReference type="PANTHER" id="PTHR47093">
    <property type="entry name" value="PROTEIN JSN1-RELATED"/>
    <property type="match status" value="1"/>
</dbReference>
<dbReference type="Pfam" id="PF00806">
    <property type="entry name" value="PUF"/>
    <property type="match status" value="3"/>
</dbReference>
<dbReference type="Pfam" id="PF00076">
    <property type="entry name" value="RRM_1"/>
    <property type="match status" value="2"/>
</dbReference>
<dbReference type="InterPro" id="IPR033133">
    <property type="entry name" value="PUM-HD"/>
</dbReference>
<dbReference type="PROSITE" id="PS50303">
    <property type="entry name" value="PUM_HD"/>
    <property type="match status" value="1"/>
</dbReference>
<dbReference type="AlphaFoldDB" id="A0A9Q3IDL3"/>
<feature type="repeat" description="Pumilio" evidence="6">
    <location>
        <begin position="466"/>
        <end position="501"/>
    </location>
</feature>
<gene>
    <name evidence="10" type="ORF">O181_077308</name>
</gene>
<evidence type="ECO:0000259" key="9">
    <source>
        <dbReference type="PROSITE" id="PS50303"/>
    </source>
</evidence>
<evidence type="ECO:0008006" key="12">
    <source>
        <dbReference type="Google" id="ProtNLM"/>
    </source>
</evidence>
<dbReference type="PANTHER" id="PTHR47093:SF1">
    <property type="entry name" value="PROTEIN JSN1-RELATED"/>
    <property type="match status" value="1"/>
</dbReference>
<dbReference type="InterPro" id="IPR016024">
    <property type="entry name" value="ARM-type_fold"/>
</dbReference>
<dbReference type="GO" id="GO:0000288">
    <property type="term" value="P:nuclear-transcribed mRNA catabolic process, deadenylation-dependent decay"/>
    <property type="evidence" value="ECO:0007669"/>
    <property type="project" value="TreeGrafter"/>
</dbReference>
<feature type="region of interest" description="Disordered" evidence="7">
    <location>
        <begin position="821"/>
        <end position="855"/>
    </location>
</feature>
<keyword evidence="11" id="KW-1185">Reference proteome</keyword>
<dbReference type="SUPFAM" id="SSF54928">
    <property type="entry name" value="RNA-binding domain, RBD"/>
    <property type="match status" value="2"/>
</dbReference>
<reference evidence="10" key="1">
    <citation type="submission" date="2021-03" db="EMBL/GenBank/DDBJ databases">
        <title>Draft genome sequence of rust myrtle Austropuccinia psidii MF-1, a brazilian biotype.</title>
        <authorList>
            <person name="Quecine M.C."/>
            <person name="Pachon D.M.R."/>
            <person name="Bonatelli M.L."/>
            <person name="Correr F.H."/>
            <person name="Franceschini L.M."/>
            <person name="Leite T.F."/>
            <person name="Margarido G.R.A."/>
            <person name="Almeida C.A."/>
            <person name="Ferrarezi J.A."/>
            <person name="Labate C.A."/>
        </authorList>
    </citation>
    <scope>NUCLEOTIDE SEQUENCE</scope>
    <source>
        <strain evidence="10">MF-1</strain>
    </source>
</reference>
<dbReference type="SMART" id="SM00025">
    <property type="entry name" value="Pumilio"/>
    <property type="match status" value="6"/>
</dbReference>
<dbReference type="InterPro" id="IPR012677">
    <property type="entry name" value="Nucleotide-bd_a/b_plait_sf"/>
</dbReference>
<keyword evidence="2" id="KW-0963">Cytoplasm</keyword>
<dbReference type="InterPro" id="IPR035979">
    <property type="entry name" value="RBD_domain_sf"/>
</dbReference>
<dbReference type="Gene3D" id="3.30.70.330">
    <property type="match status" value="2"/>
</dbReference>
<name>A0A9Q3IDL3_9BASI</name>
<feature type="compositionally biased region" description="Polar residues" evidence="7">
    <location>
        <begin position="833"/>
        <end position="855"/>
    </location>
</feature>
<dbReference type="PROSITE" id="PS50102">
    <property type="entry name" value="RRM"/>
    <property type="match status" value="2"/>
</dbReference>
<comment type="subcellular location">
    <subcellularLocation>
        <location evidence="1">Cytoplasm</location>
    </subcellularLocation>
</comment>
<feature type="region of interest" description="Disordered" evidence="7">
    <location>
        <begin position="766"/>
        <end position="793"/>
    </location>
</feature>
<feature type="domain" description="PUM-HD" evidence="9">
    <location>
        <begin position="402"/>
        <end position="756"/>
    </location>
</feature>
<dbReference type="PROSITE" id="PS50302">
    <property type="entry name" value="PUM"/>
    <property type="match status" value="1"/>
</dbReference>
<protein>
    <recommendedName>
        <fullName evidence="12">RRM domain-containing protein</fullName>
    </recommendedName>
</protein>
<sequence>HHWMSGSRPMTPELASMAGLMVPPSRSLWVGNLDPLTTAEELMNVFAVYGAIESLRLLPDKQCGFINFVSVHDAIHAKDDIVNRLEGQINLKNGPIFVRIGFGKPESAPPTPAGLLTNSNMGLRTGNSNSNNGLAQAMMMLSLNNLQGPHGLVSSTQVNAVNPNPTGYTNVGGIILGPNGDPILQSSPTRALWVGSIPPQTTPNHLMDIFAPYGSIESARVLTHKNCGFINFEHLDEAVRARKALSGREILGSQVGAIKIGYAKVPVKAPGTFSPNAQLESFTPQDQLAQQQIAYDTLARMRGASVVPLDQQIMSGSIQDYRSNLAMSFIPNGIHAFNGLSAPGFPNIINSNGTQVSNQDSDPIGLASSSAPMLPVTEMQLMMKELCRSNSDLEQSEENSEEDEKVVAEFRPPMTYYTSVPPPINQLDPHRRLVSTVSDPSRLRDIRKRIDSNGLSQEEMDQIANELLEEIVYLSSDYIGNTIVQKLIEKCSHPVKMLMLERCAPHLAIIGCHKNGTWAAQKMIDCASTEEEIKMICQNLRPFGPPLLLDSLGNYVMQCCLRFGSPWNDFVFDSIIDRCWEVAQGRFGARSVRTCLESKFATRLQIKKVAIAVILNSIPLVTNPNGTLLLTWLLDTSGFPGRYRLLAIRLAPHLSHLCTHKLASVTVLRIVNQSIDLEASQMIIDGLFLSSKQVLEEVLGDQVHGLNSVIKILASSFIKPEQKALMIDKIKDTILTLRVEHVPAYKKICEEIGLSTTSLAATGTQLLAPTNPTDSSTRSSSLTGTNTNWANNTSADPTSWATLAGVQSDLGPIGMMTNLSSQSINDNPFDPFPQSTTSLASNKQNNPTESQQGFSSYLTMNQLRFQPSI</sequence>
<evidence type="ECO:0000256" key="2">
    <source>
        <dbReference type="ARBA" id="ARBA00022490"/>
    </source>
</evidence>
<evidence type="ECO:0000256" key="3">
    <source>
        <dbReference type="ARBA" id="ARBA00022553"/>
    </source>
</evidence>
<dbReference type="FunFam" id="1.25.10.10:FF:000475">
    <property type="entry name" value="Unplaced genomic scaffold supercont1.2, whole genome shotgun sequence"/>
    <property type="match status" value="1"/>
</dbReference>
<dbReference type="Proteomes" id="UP000765509">
    <property type="component" value="Unassembled WGS sequence"/>
</dbReference>
<evidence type="ECO:0000259" key="8">
    <source>
        <dbReference type="PROSITE" id="PS50102"/>
    </source>
</evidence>
<dbReference type="CDD" id="cd00590">
    <property type="entry name" value="RRM_SF"/>
    <property type="match status" value="1"/>
</dbReference>
<dbReference type="GO" id="GO:0005737">
    <property type="term" value="C:cytoplasm"/>
    <property type="evidence" value="ECO:0007669"/>
    <property type="project" value="UniProtKB-SubCell"/>
</dbReference>
<dbReference type="Gene3D" id="1.25.10.10">
    <property type="entry name" value="Leucine-rich Repeat Variant"/>
    <property type="match status" value="1"/>
</dbReference>
<dbReference type="GO" id="GO:0003723">
    <property type="term" value="F:RNA binding"/>
    <property type="evidence" value="ECO:0007669"/>
    <property type="project" value="UniProtKB-UniRule"/>
</dbReference>
<evidence type="ECO:0000313" key="11">
    <source>
        <dbReference type="Proteomes" id="UP000765509"/>
    </source>
</evidence>
<evidence type="ECO:0000256" key="5">
    <source>
        <dbReference type="PROSITE-ProRule" id="PRU00176"/>
    </source>
</evidence>
<organism evidence="10 11">
    <name type="scientific">Austropuccinia psidii MF-1</name>
    <dbReference type="NCBI Taxonomy" id="1389203"/>
    <lineage>
        <taxon>Eukaryota</taxon>
        <taxon>Fungi</taxon>
        <taxon>Dikarya</taxon>
        <taxon>Basidiomycota</taxon>
        <taxon>Pucciniomycotina</taxon>
        <taxon>Pucciniomycetes</taxon>
        <taxon>Pucciniales</taxon>
        <taxon>Sphaerophragmiaceae</taxon>
        <taxon>Austropuccinia</taxon>
    </lineage>
</organism>
<evidence type="ECO:0000256" key="1">
    <source>
        <dbReference type="ARBA" id="ARBA00004496"/>
    </source>
</evidence>
<dbReference type="FunFam" id="3.30.70.330:FF:000842">
    <property type="entry name" value="Pumilio domain-containing protein c"/>
    <property type="match status" value="1"/>
</dbReference>
<dbReference type="FunFam" id="3.30.70.330:FF:000486">
    <property type="entry name" value="Pumilio domain-containing protein c"/>
    <property type="match status" value="1"/>
</dbReference>
<keyword evidence="5" id="KW-0694">RNA-binding</keyword>
<dbReference type="OrthoDB" id="2017782at2759"/>
<evidence type="ECO:0000256" key="6">
    <source>
        <dbReference type="PROSITE-ProRule" id="PRU00317"/>
    </source>
</evidence>
<dbReference type="SMART" id="SM00360">
    <property type="entry name" value="RRM"/>
    <property type="match status" value="2"/>
</dbReference>
<keyword evidence="4" id="KW-0677">Repeat</keyword>
<dbReference type="EMBL" id="AVOT02042208">
    <property type="protein sequence ID" value="MBW0537593.1"/>
    <property type="molecule type" value="Genomic_DNA"/>
</dbReference>
<comment type="caution">
    <text evidence="10">The sequence shown here is derived from an EMBL/GenBank/DDBJ whole genome shotgun (WGS) entry which is preliminary data.</text>
</comment>
<feature type="domain" description="RRM" evidence="8">
    <location>
        <begin position="190"/>
        <end position="265"/>
    </location>
</feature>
<dbReference type="InterPro" id="IPR000504">
    <property type="entry name" value="RRM_dom"/>
</dbReference>
<dbReference type="InterPro" id="IPR052645">
    <property type="entry name" value="Pumilio_domain_protein"/>
</dbReference>
<dbReference type="InterPro" id="IPR001313">
    <property type="entry name" value="Pumilio_RNA-bd_rpt"/>
</dbReference>
<keyword evidence="3" id="KW-0597">Phosphoprotein</keyword>
<proteinExistence type="predicted"/>
<accession>A0A9Q3IDL3</accession>
<evidence type="ECO:0000256" key="7">
    <source>
        <dbReference type="SAM" id="MobiDB-lite"/>
    </source>
</evidence>
<dbReference type="InterPro" id="IPR011989">
    <property type="entry name" value="ARM-like"/>
</dbReference>
<dbReference type="SUPFAM" id="SSF48371">
    <property type="entry name" value="ARM repeat"/>
    <property type="match status" value="1"/>
</dbReference>
<evidence type="ECO:0000256" key="4">
    <source>
        <dbReference type="ARBA" id="ARBA00022737"/>
    </source>
</evidence>
<feature type="domain" description="RRM" evidence="8">
    <location>
        <begin position="26"/>
        <end position="105"/>
    </location>
</feature>
<evidence type="ECO:0000313" key="10">
    <source>
        <dbReference type="EMBL" id="MBW0537593.1"/>
    </source>
</evidence>